<feature type="binding site" evidence="12">
    <location>
        <position position="94"/>
    </location>
    <ligand>
        <name>UDP-N-acetyl-alpha-D-glucosamine</name>
        <dbReference type="ChEBI" id="CHEBI:57705"/>
    </ligand>
</feature>
<dbReference type="FunFam" id="3.65.10.10:FF:000001">
    <property type="entry name" value="UDP-N-acetylglucosamine 1-carboxyvinyltransferase"/>
    <property type="match status" value="1"/>
</dbReference>
<evidence type="ECO:0000313" key="14">
    <source>
        <dbReference type="EMBL" id="OGM05718.1"/>
    </source>
</evidence>
<keyword evidence="4 12" id="KW-0132">Cell division</keyword>
<feature type="active site" description="Proton donor" evidence="12">
    <location>
        <position position="118"/>
    </location>
</feature>
<dbReference type="InterPro" id="IPR001986">
    <property type="entry name" value="Enolpyruvate_Tfrase_dom"/>
</dbReference>
<evidence type="ECO:0000256" key="9">
    <source>
        <dbReference type="ARBA" id="ARBA00023316"/>
    </source>
</evidence>
<dbReference type="InterPro" id="IPR013792">
    <property type="entry name" value="RNA3'P_cycl/enolpyr_Trfase_a/b"/>
</dbReference>
<feature type="binding site" evidence="12">
    <location>
        <position position="306"/>
    </location>
    <ligand>
        <name>UDP-N-acetyl-alpha-D-glucosamine</name>
        <dbReference type="ChEBI" id="CHEBI:57705"/>
    </ligand>
</feature>
<dbReference type="Pfam" id="PF00275">
    <property type="entry name" value="EPSP_synthase"/>
    <property type="match status" value="1"/>
</dbReference>
<evidence type="ECO:0000256" key="1">
    <source>
        <dbReference type="ARBA" id="ARBA00004496"/>
    </source>
</evidence>
<dbReference type="GO" id="GO:0071555">
    <property type="term" value="P:cell wall organization"/>
    <property type="evidence" value="ECO:0007669"/>
    <property type="project" value="UniProtKB-KW"/>
</dbReference>
<evidence type="ECO:0000259" key="13">
    <source>
        <dbReference type="Pfam" id="PF00275"/>
    </source>
</evidence>
<comment type="similarity">
    <text evidence="10 12">Belongs to the EPSP synthase family. MurA subfamily.</text>
</comment>
<comment type="catalytic activity">
    <reaction evidence="11 12">
        <text>phosphoenolpyruvate + UDP-N-acetyl-alpha-D-glucosamine = UDP-N-acetyl-3-O-(1-carboxyvinyl)-alpha-D-glucosamine + phosphate</text>
        <dbReference type="Rhea" id="RHEA:18681"/>
        <dbReference type="ChEBI" id="CHEBI:43474"/>
        <dbReference type="ChEBI" id="CHEBI:57705"/>
        <dbReference type="ChEBI" id="CHEBI:58702"/>
        <dbReference type="ChEBI" id="CHEBI:68483"/>
        <dbReference type="EC" id="2.5.1.7"/>
    </reaction>
</comment>
<evidence type="ECO:0000313" key="15">
    <source>
        <dbReference type="Proteomes" id="UP000178735"/>
    </source>
</evidence>
<protein>
    <recommendedName>
        <fullName evidence="12">UDP-N-acetylglucosamine 1-carboxyvinyltransferase</fullName>
        <ecNumber evidence="12">2.5.1.7</ecNumber>
    </recommendedName>
    <alternativeName>
        <fullName evidence="12">Enoylpyruvate transferase</fullName>
    </alternativeName>
    <alternativeName>
        <fullName evidence="12">UDP-N-acetylglucosamine enolpyruvyl transferase</fullName>
        <shortName evidence="12">EPT</shortName>
    </alternativeName>
</protein>
<dbReference type="GO" id="GO:0008360">
    <property type="term" value="P:regulation of cell shape"/>
    <property type="evidence" value="ECO:0007669"/>
    <property type="project" value="UniProtKB-KW"/>
</dbReference>
<evidence type="ECO:0000256" key="2">
    <source>
        <dbReference type="ARBA" id="ARBA00004752"/>
    </source>
</evidence>
<name>A0A1F7WU58_9BACT</name>
<dbReference type="GO" id="GO:0009252">
    <property type="term" value="P:peptidoglycan biosynthetic process"/>
    <property type="evidence" value="ECO:0007669"/>
    <property type="project" value="UniProtKB-UniRule"/>
</dbReference>
<dbReference type="GO" id="GO:0051301">
    <property type="term" value="P:cell division"/>
    <property type="evidence" value="ECO:0007669"/>
    <property type="project" value="UniProtKB-KW"/>
</dbReference>
<comment type="subcellular location">
    <subcellularLocation>
        <location evidence="1 12">Cytoplasm</location>
    </subcellularLocation>
</comment>
<keyword evidence="6 12" id="KW-0133">Cell shape</keyword>
<keyword evidence="12" id="KW-0670">Pyruvate</keyword>
<keyword evidence="7 12" id="KW-0573">Peptidoglycan synthesis</keyword>
<evidence type="ECO:0000256" key="3">
    <source>
        <dbReference type="ARBA" id="ARBA00022490"/>
    </source>
</evidence>
<dbReference type="UniPathway" id="UPA00219"/>
<keyword evidence="9 12" id="KW-0961">Cell wall biogenesis/degradation</keyword>
<dbReference type="GO" id="GO:0019277">
    <property type="term" value="P:UDP-N-acetylgalactosamine biosynthetic process"/>
    <property type="evidence" value="ECO:0007669"/>
    <property type="project" value="InterPro"/>
</dbReference>
<evidence type="ECO:0000256" key="4">
    <source>
        <dbReference type="ARBA" id="ARBA00022618"/>
    </source>
</evidence>
<dbReference type="EC" id="2.5.1.7" evidence="12"/>
<accession>A0A1F7WU58</accession>
<feature type="binding site" evidence="12">
    <location>
        <position position="328"/>
    </location>
    <ligand>
        <name>UDP-N-acetyl-alpha-D-glucosamine</name>
        <dbReference type="ChEBI" id="CHEBI:57705"/>
    </ligand>
</feature>
<comment type="caution">
    <text evidence="12">Lacks conserved residue(s) required for the propagation of feature annotation.</text>
</comment>
<dbReference type="CDD" id="cd01555">
    <property type="entry name" value="UdpNAET"/>
    <property type="match status" value="1"/>
</dbReference>
<dbReference type="NCBIfam" id="NF006873">
    <property type="entry name" value="PRK09369.1"/>
    <property type="match status" value="1"/>
</dbReference>
<dbReference type="NCBIfam" id="TIGR01072">
    <property type="entry name" value="murA"/>
    <property type="match status" value="1"/>
</dbReference>
<dbReference type="InterPro" id="IPR050068">
    <property type="entry name" value="MurA_subfamily"/>
</dbReference>
<dbReference type="InterPro" id="IPR036968">
    <property type="entry name" value="Enolpyruvate_Tfrase_sf"/>
</dbReference>
<dbReference type="SUPFAM" id="SSF55205">
    <property type="entry name" value="EPT/RTPC-like"/>
    <property type="match status" value="1"/>
</dbReference>
<evidence type="ECO:0000256" key="11">
    <source>
        <dbReference type="ARBA" id="ARBA00047527"/>
    </source>
</evidence>
<dbReference type="PANTHER" id="PTHR43783:SF1">
    <property type="entry name" value="UDP-N-ACETYLGLUCOSAMINE 1-CARBOXYVINYLTRANSFERASE"/>
    <property type="match status" value="1"/>
</dbReference>
<dbReference type="PANTHER" id="PTHR43783">
    <property type="entry name" value="UDP-N-ACETYLGLUCOSAMINE 1-CARBOXYVINYLTRANSFERASE"/>
    <property type="match status" value="1"/>
</dbReference>
<sequence>MDKFVIKGGKKLSGTVSISGAKNSTLPILAGAILSGDNVLIRNIPDLKDVRTMMDVLRSLGLRLTEDFDSRELHIKPSEKLNIEAPYELIKQMRASFFVLGPLLARMGKARVALPGGCAIGTRPVDIHLKGLEQLGAKIILGHGYVEASATKLVGNNVYLDFPSVGATENIMMAATLAEGTTLIENAAKEPEIDDLAIFLNTLGAKIKGAGTDIIEITGVKSLKGGTHSIIPDRIEAGTFMVAAAMTGGRVKIENVRLDHLEAVIAKLQDAGVSFFKSGTTIEVVAPERLKPVNIKSFPYPGFPTDMQPQFMAAMTLAKGTSCIQETIFENRFMHVAELKRMGANLQIKDRSVILEGVKHLSGAPVMASDLRAGAALVLAALSATGTSEILRVYHIDRGYESFEKKLIGLGAEISREKYNALF</sequence>
<keyword evidence="5 12" id="KW-0808">Transferase</keyword>
<dbReference type="GO" id="GO:0005737">
    <property type="term" value="C:cytoplasm"/>
    <property type="evidence" value="ECO:0007669"/>
    <property type="project" value="UniProtKB-SubCell"/>
</dbReference>
<dbReference type="InterPro" id="IPR005750">
    <property type="entry name" value="UDP_GlcNAc_COvinyl_MurA"/>
</dbReference>
<evidence type="ECO:0000256" key="8">
    <source>
        <dbReference type="ARBA" id="ARBA00023306"/>
    </source>
</evidence>
<dbReference type="STRING" id="1817813.A2008_04825"/>
<dbReference type="Gene3D" id="3.65.10.10">
    <property type="entry name" value="Enolpyruvate transferase domain"/>
    <property type="match status" value="2"/>
</dbReference>
<dbReference type="EMBL" id="MGFH01000102">
    <property type="protein sequence ID" value="OGM05718.1"/>
    <property type="molecule type" value="Genomic_DNA"/>
</dbReference>
<comment type="caution">
    <text evidence="14">The sequence shown here is derived from an EMBL/GenBank/DDBJ whole genome shotgun (WGS) entry which is preliminary data.</text>
</comment>
<evidence type="ECO:0000256" key="7">
    <source>
        <dbReference type="ARBA" id="ARBA00022984"/>
    </source>
</evidence>
<reference evidence="14 15" key="1">
    <citation type="journal article" date="2016" name="Nat. Commun.">
        <title>Thousands of microbial genomes shed light on interconnected biogeochemical processes in an aquifer system.</title>
        <authorList>
            <person name="Anantharaman K."/>
            <person name="Brown C.T."/>
            <person name="Hug L.A."/>
            <person name="Sharon I."/>
            <person name="Castelle C.J."/>
            <person name="Probst A.J."/>
            <person name="Thomas B.C."/>
            <person name="Singh A."/>
            <person name="Wilkins M.J."/>
            <person name="Karaoz U."/>
            <person name="Brodie E.L."/>
            <person name="Williams K.H."/>
            <person name="Hubbard S.S."/>
            <person name="Banfield J.F."/>
        </authorList>
    </citation>
    <scope>NUCLEOTIDE SEQUENCE [LARGE SCALE GENOMIC DNA]</scope>
</reference>
<dbReference type="AlphaFoldDB" id="A0A1F7WU58"/>
<comment type="function">
    <text evidence="12">Cell wall formation. Adds enolpyruvyl to UDP-N-acetylglucosamine.</text>
</comment>
<organism evidence="14 15">
    <name type="scientific">Candidatus Wallbacteria bacterium GWC2_49_35</name>
    <dbReference type="NCBI Taxonomy" id="1817813"/>
    <lineage>
        <taxon>Bacteria</taxon>
        <taxon>Candidatus Walliibacteriota</taxon>
    </lineage>
</organism>
<evidence type="ECO:0000256" key="12">
    <source>
        <dbReference type="HAMAP-Rule" id="MF_00111"/>
    </source>
</evidence>
<keyword evidence="3 12" id="KW-0963">Cytoplasm</keyword>
<evidence type="ECO:0000256" key="10">
    <source>
        <dbReference type="ARBA" id="ARBA00038367"/>
    </source>
</evidence>
<keyword evidence="8 12" id="KW-0131">Cell cycle</keyword>
<evidence type="ECO:0000256" key="6">
    <source>
        <dbReference type="ARBA" id="ARBA00022960"/>
    </source>
</evidence>
<feature type="modified residue" description="2-(S-cysteinyl)pyruvic acid O-phosphothioketal" evidence="12">
    <location>
        <position position="118"/>
    </location>
</feature>
<proteinExistence type="inferred from homology"/>
<comment type="pathway">
    <text evidence="2 12">Cell wall biogenesis; peptidoglycan biosynthesis.</text>
</comment>
<dbReference type="Proteomes" id="UP000178735">
    <property type="component" value="Unassembled WGS sequence"/>
</dbReference>
<gene>
    <name evidence="12" type="primary">murA</name>
    <name evidence="14" type="ORF">A2008_04825</name>
</gene>
<dbReference type="HAMAP" id="MF_00111">
    <property type="entry name" value="MurA"/>
    <property type="match status" value="1"/>
</dbReference>
<evidence type="ECO:0000256" key="5">
    <source>
        <dbReference type="ARBA" id="ARBA00022679"/>
    </source>
</evidence>
<feature type="binding site" evidence="12">
    <location>
        <begin position="22"/>
        <end position="23"/>
    </location>
    <ligand>
        <name>phosphoenolpyruvate</name>
        <dbReference type="ChEBI" id="CHEBI:58702"/>
    </ligand>
</feature>
<feature type="domain" description="Enolpyruvate transferase" evidence="13">
    <location>
        <begin position="7"/>
        <end position="407"/>
    </location>
</feature>
<dbReference type="GO" id="GO:0008760">
    <property type="term" value="F:UDP-N-acetylglucosamine 1-carboxyvinyltransferase activity"/>
    <property type="evidence" value="ECO:0007669"/>
    <property type="project" value="UniProtKB-UniRule"/>
</dbReference>